<organism evidence="1 2">
    <name type="scientific">Clitoria ternatea</name>
    <name type="common">Butterfly pea</name>
    <dbReference type="NCBI Taxonomy" id="43366"/>
    <lineage>
        <taxon>Eukaryota</taxon>
        <taxon>Viridiplantae</taxon>
        <taxon>Streptophyta</taxon>
        <taxon>Embryophyta</taxon>
        <taxon>Tracheophyta</taxon>
        <taxon>Spermatophyta</taxon>
        <taxon>Magnoliopsida</taxon>
        <taxon>eudicotyledons</taxon>
        <taxon>Gunneridae</taxon>
        <taxon>Pentapetalae</taxon>
        <taxon>rosids</taxon>
        <taxon>fabids</taxon>
        <taxon>Fabales</taxon>
        <taxon>Fabaceae</taxon>
        <taxon>Papilionoideae</taxon>
        <taxon>50 kb inversion clade</taxon>
        <taxon>NPAAA clade</taxon>
        <taxon>indigoferoid/millettioid clade</taxon>
        <taxon>Phaseoleae</taxon>
        <taxon>Clitoria</taxon>
    </lineage>
</organism>
<proteinExistence type="predicted"/>
<dbReference type="AlphaFoldDB" id="A0AAN9JLJ7"/>
<dbReference type="Proteomes" id="UP001359559">
    <property type="component" value="Unassembled WGS sequence"/>
</dbReference>
<evidence type="ECO:0000313" key="1">
    <source>
        <dbReference type="EMBL" id="KAK7301450.1"/>
    </source>
</evidence>
<comment type="caution">
    <text evidence="1">The sequence shown here is derived from an EMBL/GenBank/DDBJ whole genome shotgun (WGS) entry which is preliminary data.</text>
</comment>
<dbReference type="EMBL" id="JAYKXN010000003">
    <property type="protein sequence ID" value="KAK7301450.1"/>
    <property type="molecule type" value="Genomic_DNA"/>
</dbReference>
<accession>A0AAN9JLJ7</accession>
<gene>
    <name evidence="1" type="ORF">RJT34_12314</name>
</gene>
<protein>
    <submittedName>
        <fullName evidence="1">Uncharacterized protein</fullName>
    </submittedName>
</protein>
<reference evidence="1 2" key="1">
    <citation type="submission" date="2024-01" db="EMBL/GenBank/DDBJ databases">
        <title>The genomes of 5 underutilized Papilionoideae crops provide insights into root nodulation and disease resistance.</title>
        <authorList>
            <person name="Yuan L."/>
        </authorList>
    </citation>
    <scope>NUCLEOTIDE SEQUENCE [LARGE SCALE GENOMIC DNA]</scope>
    <source>
        <strain evidence="1">LY-2023</strain>
        <tissue evidence="1">Leaf</tissue>
    </source>
</reference>
<name>A0AAN9JLJ7_CLITE</name>
<sequence length="106" mass="11960">MLIPLISGGSPTTVPHLRRLSVPQQVRKTVLPFSWEDRSRKHVLESASSLRCGVLLHPSCQSSDHYDCNYLVDRTHYIVVSASSRAKERAFILGIRKRDGEMDVSL</sequence>
<keyword evidence="2" id="KW-1185">Reference proteome</keyword>
<evidence type="ECO:0000313" key="2">
    <source>
        <dbReference type="Proteomes" id="UP001359559"/>
    </source>
</evidence>